<dbReference type="EMBL" id="JBBUKT010000015">
    <property type="protein sequence ID" value="MEK7954005.1"/>
    <property type="molecule type" value="Genomic_DNA"/>
</dbReference>
<protein>
    <submittedName>
        <fullName evidence="2">Uncharacterized protein</fullName>
    </submittedName>
</protein>
<reference evidence="2 3" key="1">
    <citation type="submission" date="2024-04" db="EMBL/GenBank/DDBJ databases">
        <title>Luteolibacter sp. isolated from soil.</title>
        <authorList>
            <person name="An J."/>
        </authorList>
    </citation>
    <scope>NUCLEOTIDE SEQUENCE [LARGE SCALE GENOMIC DNA]</scope>
    <source>
        <strain evidence="2 3">Y139</strain>
    </source>
</reference>
<feature type="transmembrane region" description="Helical" evidence="1">
    <location>
        <begin position="40"/>
        <end position="64"/>
    </location>
</feature>
<proteinExistence type="predicted"/>
<comment type="caution">
    <text evidence="2">The sequence shown here is derived from an EMBL/GenBank/DDBJ whole genome shotgun (WGS) entry which is preliminary data.</text>
</comment>
<accession>A0ABU9B2T6</accession>
<organism evidence="2 3">
    <name type="scientific">Luteolibacter soli</name>
    <dbReference type="NCBI Taxonomy" id="3135280"/>
    <lineage>
        <taxon>Bacteria</taxon>
        <taxon>Pseudomonadati</taxon>
        <taxon>Verrucomicrobiota</taxon>
        <taxon>Verrucomicrobiia</taxon>
        <taxon>Verrucomicrobiales</taxon>
        <taxon>Verrucomicrobiaceae</taxon>
        <taxon>Luteolibacter</taxon>
    </lineage>
</organism>
<evidence type="ECO:0000313" key="3">
    <source>
        <dbReference type="Proteomes" id="UP001371305"/>
    </source>
</evidence>
<keyword evidence="1" id="KW-0472">Membrane</keyword>
<name>A0ABU9B2T6_9BACT</name>
<gene>
    <name evidence="2" type="ORF">WKV53_26045</name>
</gene>
<evidence type="ECO:0000256" key="1">
    <source>
        <dbReference type="SAM" id="Phobius"/>
    </source>
</evidence>
<feature type="transmembrane region" description="Helical" evidence="1">
    <location>
        <begin position="111"/>
        <end position="136"/>
    </location>
</feature>
<evidence type="ECO:0000313" key="2">
    <source>
        <dbReference type="EMBL" id="MEK7954005.1"/>
    </source>
</evidence>
<keyword evidence="1" id="KW-1133">Transmembrane helix</keyword>
<dbReference type="Proteomes" id="UP001371305">
    <property type="component" value="Unassembled WGS sequence"/>
</dbReference>
<keyword evidence="3" id="KW-1185">Reference proteome</keyword>
<feature type="transmembrane region" description="Helical" evidence="1">
    <location>
        <begin position="79"/>
        <end position="99"/>
    </location>
</feature>
<feature type="transmembrane region" description="Helical" evidence="1">
    <location>
        <begin position="165"/>
        <end position="187"/>
    </location>
</feature>
<keyword evidence="1" id="KW-0812">Transmembrane</keyword>
<dbReference type="RefSeq" id="WP_341407772.1">
    <property type="nucleotide sequence ID" value="NZ_JBBUKT010000015.1"/>
</dbReference>
<sequence length="191" mass="20719">MSDNPYQAPAVQEVVAPAVPLTDAEAIRTKHLKHEASLKAIGFLYFLGAVLVAVSLVGLIAVYGRMRTSSESALGSWDWSVMGALVAICIGQFVAGWGLRKLRPWAKIPGALVAAISMIKFPVGTVIGAYVLYLIFCPKGRTVLSPAYAEIVAQTPHLRYRTPRWIWILLAVVVLLFLGLLFFGGVAPSRR</sequence>